<dbReference type="PANTHER" id="PTHR43798">
    <property type="entry name" value="MONOACYLGLYCEROL LIPASE"/>
    <property type="match status" value="1"/>
</dbReference>
<feature type="domain" description="AB hydrolase-1" evidence="2">
    <location>
        <begin position="38"/>
        <end position="272"/>
    </location>
</feature>
<accession>A0A0D5YRX7</accession>
<keyword evidence="3" id="KW-0378">Hydrolase</keyword>
<proteinExistence type="predicted"/>
<dbReference type="InterPro" id="IPR029058">
    <property type="entry name" value="AB_hydrolase_fold"/>
</dbReference>
<feature type="signal peptide" evidence="1">
    <location>
        <begin position="1"/>
        <end position="22"/>
    </location>
</feature>
<dbReference type="Pfam" id="PF12697">
    <property type="entry name" value="Abhydrolase_6"/>
    <property type="match status" value="1"/>
</dbReference>
<dbReference type="Proteomes" id="UP000032726">
    <property type="component" value="Chromosome"/>
</dbReference>
<dbReference type="HOGENOM" id="CLU_071771_0_0_10"/>
<evidence type="ECO:0000256" key="1">
    <source>
        <dbReference type="SAM" id="SignalP"/>
    </source>
</evidence>
<evidence type="ECO:0000313" key="3">
    <source>
        <dbReference type="EMBL" id="AKA35027.1"/>
    </source>
</evidence>
<dbReference type="STRING" id="516051.VC82_1403"/>
<dbReference type="GO" id="GO:0016787">
    <property type="term" value="F:hydrolase activity"/>
    <property type="evidence" value="ECO:0007669"/>
    <property type="project" value="UniProtKB-KW"/>
</dbReference>
<dbReference type="EMBL" id="CP011071">
    <property type="protein sequence ID" value="AKA35027.1"/>
    <property type="molecule type" value="Genomic_DNA"/>
</dbReference>
<reference evidence="3 4" key="1">
    <citation type="submission" date="2015-03" db="EMBL/GenBank/DDBJ databases">
        <title>Complete genome sequence of Muricauda lutaonensis CC-HSB-11T, isolated from a coastal hot spring.</title>
        <authorList>
            <person name="Kim K.M."/>
        </authorList>
    </citation>
    <scope>NUCLEOTIDE SEQUENCE [LARGE SCALE GENOMIC DNA]</scope>
    <source>
        <strain evidence="3 4">CC-HSB-11</strain>
    </source>
</reference>
<gene>
    <name evidence="3" type="ORF">VC82_1403</name>
</gene>
<dbReference type="KEGG" id="mlt:VC82_1403"/>
<dbReference type="AlphaFoldDB" id="A0A0D5YRX7"/>
<dbReference type="SUPFAM" id="SSF53474">
    <property type="entry name" value="alpha/beta-Hydrolases"/>
    <property type="match status" value="1"/>
</dbReference>
<keyword evidence="1" id="KW-0732">Signal</keyword>
<evidence type="ECO:0000313" key="4">
    <source>
        <dbReference type="Proteomes" id="UP000032726"/>
    </source>
</evidence>
<organism evidence="3 4">
    <name type="scientific">Flagellimonas lutaonensis</name>
    <dbReference type="NCBI Taxonomy" id="516051"/>
    <lineage>
        <taxon>Bacteria</taxon>
        <taxon>Pseudomonadati</taxon>
        <taxon>Bacteroidota</taxon>
        <taxon>Flavobacteriia</taxon>
        <taxon>Flavobacteriales</taxon>
        <taxon>Flavobacteriaceae</taxon>
        <taxon>Flagellimonas</taxon>
    </lineage>
</organism>
<dbReference type="InterPro" id="IPR050266">
    <property type="entry name" value="AB_hydrolase_sf"/>
</dbReference>
<dbReference type="InterPro" id="IPR000073">
    <property type="entry name" value="AB_hydrolase_1"/>
</dbReference>
<dbReference type="Gene3D" id="3.40.50.1820">
    <property type="entry name" value="alpha/beta hydrolase"/>
    <property type="match status" value="1"/>
</dbReference>
<dbReference type="RefSeq" id="WP_045801732.1">
    <property type="nucleotide sequence ID" value="NZ_CP011071.1"/>
</dbReference>
<sequence length="280" mass="31670">MKRVNHLLASTIIFLLTMNGNAQNNAFSVRVVGEGEPLLFFPGFICSDEVWEEQVAELSKEYECHLFTFAGFGGVAPIEFPWYPKVEDAVLDYIKENNLENATAIGHSLGGTLALSLASRQPLFKKLVIVDALTATGALMFPNYNPDNMVYDSPYNNQLLEMGQDDFSKMATGMASGMTTNKEKQGQIIEWMEKADRKTYVYGYTDYLKVDLREQVGKIKIPVIILAATQPFGEAMARQTYQEQYKNLSNYELKFAEGAAHFIMYDRPEWFLNELKSSLQ</sequence>
<protein>
    <submittedName>
        <fullName evidence="3">Alpha/beta hydrolase</fullName>
    </submittedName>
</protein>
<evidence type="ECO:0000259" key="2">
    <source>
        <dbReference type="Pfam" id="PF12697"/>
    </source>
</evidence>
<keyword evidence="4" id="KW-1185">Reference proteome</keyword>
<dbReference type="OrthoDB" id="7172093at2"/>
<feature type="chain" id="PRO_5002300095" evidence="1">
    <location>
        <begin position="23"/>
        <end position="280"/>
    </location>
</feature>
<name>A0A0D5YRX7_9FLAO</name>